<dbReference type="Gene3D" id="6.10.140.2220">
    <property type="match status" value="1"/>
</dbReference>
<evidence type="ECO:0000256" key="3">
    <source>
        <dbReference type="ARBA" id="ARBA00022833"/>
    </source>
</evidence>
<gene>
    <name evidence="6" type="ORF">CTEN210_03701</name>
</gene>
<keyword evidence="2 4" id="KW-0863">Zinc-finger</keyword>
<reference evidence="6 7" key="1">
    <citation type="journal article" date="2021" name="Sci. Rep.">
        <title>The genome of the diatom Chaetoceros tenuissimus carries an ancient integrated fragment of an extant virus.</title>
        <authorList>
            <person name="Hongo Y."/>
            <person name="Kimura K."/>
            <person name="Takaki Y."/>
            <person name="Yoshida Y."/>
            <person name="Baba S."/>
            <person name="Kobayashi G."/>
            <person name="Nagasaki K."/>
            <person name="Hano T."/>
            <person name="Tomaru Y."/>
        </authorList>
    </citation>
    <scope>NUCLEOTIDE SEQUENCE [LARGE SCALE GENOMIC DNA]</scope>
    <source>
        <strain evidence="6 7">NIES-3715</strain>
    </source>
</reference>
<organism evidence="6 7">
    <name type="scientific">Chaetoceros tenuissimus</name>
    <dbReference type="NCBI Taxonomy" id="426638"/>
    <lineage>
        <taxon>Eukaryota</taxon>
        <taxon>Sar</taxon>
        <taxon>Stramenopiles</taxon>
        <taxon>Ochrophyta</taxon>
        <taxon>Bacillariophyta</taxon>
        <taxon>Coscinodiscophyceae</taxon>
        <taxon>Chaetocerotophycidae</taxon>
        <taxon>Chaetocerotales</taxon>
        <taxon>Chaetocerotaceae</taxon>
        <taxon>Chaetoceros</taxon>
    </lineage>
</organism>
<dbReference type="PROSITE" id="PS50865">
    <property type="entry name" value="ZF_MYND_2"/>
    <property type="match status" value="1"/>
</dbReference>
<accession>A0AAD3CLT1</accession>
<evidence type="ECO:0000259" key="5">
    <source>
        <dbReference type="PROSITE" id="PS50865"/>
    </source>
</evidence>
<dbReference type="Proteomes" id="UP001054902">
    <property type="component" value="Unassembled WGS sequence"/>
</dbReference>
<dbReference type="SUPFAM" id="SSF144232">
    <property type="entry name" value="HIT/MYND zinc finger-like"/>
    <property type="match status" value="1"/>
</dbReference>
<proteinExistence type="predicted"/>
<dbReference type="AlphaFoldDB" id="A0AAD3CLT1"/>
<keyword evidence="7" id="KW-1185">Reference proteome</keyword>
<dbReference type="InterPro" id="IPR002893">
    <property type="entry name" value="Znf_MYND"/>
</dbReference>
<comment type="caution">
    <text evidence="6">The sequence shown here is derived from an EMBL/GenBank/DDBJ whole genome shotgun (WGS) entry which is preliminary data.</text>
</comment>
<name>A0AAD3CLT1_9STRA</name>
<feature type="domain" description="MYND-type" evidence="5">
    <location>
        <begin position="268"/>
        <end position="318"/>
    </location>
</feature>
<sequence length="376" mass="44023">MLWSETAHKYRECIEIVQEMQDTILENTGSIDSQILKQKAVYYVGLISVDYSRCSFDDVIQIYNDIQMLPEKEKKVLSLGFMSELYGQLAMLRLDGSKENKRRVVSLIDTRISEKMHDTSMVAKALELVMILRNMKEYDAAIALGEKLERLTENEERAFSEISMADMVIFENVVSNLERYRVEYHQQQIGKDFCKYFLDRVQVVFNKFDDVPGEIVLCQRDAYFMTIAQCDFLCHQVDDKELSANLCNSAIDYVERYLERNLYFGRRCFTCNQTGTATEVQLVCSGCRVACYCSLDHQRMTWKKDAVRGMRIGHEILCPLMKAYRKWKLIANKKGNERALKLRRRLDRECLYFLSHGLGLKGKCFQKKDIPVYEFY</sequence>
<evidence type="ECO:0000256" key="4">
    <source>
        <dbReference type="PROSITE-ProRule" id="PRU00134"/>
    </source>
</evidence>
<evidence type="ECO:0000313" key="6">
    <source>
        <dbReference type="EMBL" id="GFH47226.1"/>
    </source>
</evidence>
<evidence type="ECO:0000313" key="7">
    <source>
        <dbReference type="Proteomes" id="UP001054902"/>
    </source>
</evidence>
<keyword evidence="3" id="KW-0862">Zinc</keyword>
<protein>
    <recommendedName>
        <fullName evidence="5">MYND-type domain-containing protein</fullName>
    </recommendedName>
</protein>
<keyword evidence="1" id="KW-0479">Metal-binding</keyword>
<dbReference type="EMBL" id="BLLK01000022">
    <property type="protein sequence ID" value="GFH47226.1"/>
    <property type="molecule type" value="Genomic_DNA"/>
</dbReference>
<evidence type="ECO:0000256" key="1">
    <source>
        <dbReference type="ARBA" id="ARBA00022723"/>
    </source>
</evidence>
<dbReference type="GO" id="GO:0008270">
    <property type="term" value="F:zinc ion binding"/>
    <property type="evidence" value="ECO:0007669"/>
    <property type="project" value="UniProtKB-KW"/>
</dbReference>
<evidence type="ECO:0000256" key="2">
    <source>
        <dbReference type="ARBA" id="ARBA00022771"/>
    </source>
</evidence>